<evidence type="ECO:0000313" key="1">
    <source>
        <dbReference type="EMBL" id="GAI48819.1"/>
    </source>
</evidence>
<feature type="non-terminal residue" evidence="1">
    <location>
        <position position="1"/>
    </location>
</feature>
<proteinExistence type="predicted"/>
<name>X1QZU9_9ZZZZ</name>
<comment type="caution">
    <text evidence="1">The sequence shown here is derived from an EMBL/GenBank/DDBJ whole genome shotgun (WGS) entry which is preliminary data.</text>
</comment>
<organism evidence="1">
    <name type="scientific">marine sediment metagenome</name>
    <dbReference type="NCBI Taxonomy" id="412755"/>
    <lineage>
        <taxon>unclassified sequences</taxon>
        <taxon>metagenomes</taxon>
        <taxon>ecological metagenomes</taxon>
    </lineage>
</organism>
<accession>X1QZU9</accession>
<gene>
    <name evidence="1" type="ORF">S06H3_60993</name>
</gene>
<dbReference type="AlphaFoldDB" id="X1QZU9"/>
<sequence>LETGYDPLLAYMEKGCTAKNHIEGGKKVKEAGISLCEYVMPGLGGKKMSQYLL</sequence>
<reference evidence="1" key="1">
    <citation type="journal article" date="2014" name="Front. Microbiol.">
        <title>High frequency of phylogenetically diverse reductive dehalogenase-homologous genes in deep subseafloor sedimentary metagenomes.</title>
        <authorList>
            <person name="Kawai M."/>
            <person name="Futagami T."/>
            <person name="Toyoda A."/>
            <person name="Takaki Y."/>
            <person name="Nishi S."/>
            <person name="Hori S."/>
            <person name="Arai W."/>
            <person name="Tsubouchi T."/>
            <person name="Morono Y."/>
            <person name="Uchiyama I."/>
            <person name="Ito T."/>
            <person name="Fujiyama A."/>
            <person name="Inagaki F."/>
            <person name="Takami H."/>
        </authorList>
    </citation>
    <scope>NUCLEOTIDE SEQUENCE</scope>
    <source>
        <strain evidence="1">Expedition CK06-06</strain>
    </source>
</reference>
<protein>
    <submittedName>
        <fullName evidence="1">Uncharacterized protein</fullName>
    </submittedName>
</protein>
<dbReference type="EMBL" id="BARV01039890">
    <property type="protein sequence ID" value="GAI48819.1"/>
    <property type="molecule type" value="Genomic_DNA"/>
</dbReference>